<name>A0A5C0B8J3_9BURK</name>
<evidence type="ECO:0000256" key="3">
    <source>
        <dbReference type="ARBA" id="ARBA00023163"/>
    </source>
</evidence>
<dbReference type="PROSITE" id="PS01124">
    <property type="entry name" value="HTH_ARAC_FAMILY_2"/>
    <property type="match status" value="1"/>
</dbReference>
<reference evidence="5 6" key="1">
    <citation type="submission" date="2019-08" db="EMBL/GenBank/DDBJ databases">
        <title>Amphibian skin-associated Pigmentiphaga: genome sequence and occurrence across geography and hosts.</title>
        <authorList>
            <person name="Bletz M.C."/>
            <person name="Bunk B."/>
            <person name="Sproeer C."/>
            <person name="Biwer P."/>
            <person name="Reiter S."/>
            <person name="Rabemananjara F.C.E."/>
            <person name="Schulz S."/>
            <person name="Overmann J."/>
            <person name="Vences M."/>
        </authorList>
    </citation>
    <scope>NUCLEOTIDE SEQUENCE [LARGE SCALE GENOMIC DNA]</scope>
    <source>
        <strain evidence="5 6">Mada1488</strain>
    </source>
</reference>
<feature type="domain" description="HTH araC/xylS-type" evidence="4">
    <location>
        <begin position="70"/>
        <end position="168"/>
    </location>
</feature>
<dbReference type="PROSITE" id="PS00041">
    <property type="entry name" value="HTH_ARAC_FAMILY_1"/>
    <property type="match status" value="1"/>
</dbReference>
<keyword evidence="2" id="KW-0238">DNA-binding</keyword>
<dbReference type="SMART" id="SM00342">
    <property type="entry name" value="HTH_ARAC"/>
    <property type="match status" value="1"/>
</dbReference>
<dbReference type="Pfam" id="PF12833">
    <property type="entry name" value="HTH_18"/>
    <property type="match status" value="1"/>
</dbReference>
<evidence type="ECO:0000313" key="5">
    <source>
        <dbReference type="EMBL" id="QEI09591.1"/>
    </source>
</evidence>
<dbReference type="PANTHER" id="PTHR46796">
    <property type="entry name" value="HTH-TYPE TRANSCRIPTIONAL ACTIVATOR RHAS-RELATED"/>
    <property type="match status" value="1"/>
</dbReference>
<dbReference type="OrthoDB" id="9809338at2"/>
<keyword evidence="1" id="KW-0805">Transcription regulation</keyword>
<keyword evidence="3" id="KW-0804">Transcription</keyword>
<dbReference type="InterPro" id="IPR009057">
    <property type="entry name" value="Homeodomain-like_sf"/>
</dbReference>
<keyword evidence="6" id="KW-1185">Reference proteome</keyword>
<dbReference type="GO" id="GO:0003700">
    <property type="term" value="F:DNA-binding transcription factor activity"/>
    <property type="evidence" value="ECO:0007669"/>
    <property type="project" value="InterPro"/>
</dbReference>
<dbReference type="PANTHER" id="PTHR46796:SF14">
    <property type="entry name" value="TRANSCRIPTIONAL REGULATORY PROTEIN"/>
    <property type="match status" value="1"/>
</dbReference>
<dbReference type="EMBL" id="CP043046">
    <property type="protein sequence ID" value="QEI09591.1"/>
    <property type="molecule type" value="Genomic_DNA"/>
</dbReference>
<proteinExistence type="predicted"/>
<evidence type="ECO:0000256" key="1">
    <source>
        <dbReference type="ARBA" id="ARBA00023015"/>
    </source>
</evidence>
<gene>
    <name evidence="5" type="ORF">FXN63_26580</name>
</gene>
<accession>A0A5C0B8J3</accession>
<dbReference type="InterPro" id="IPR050204">
    <property type="entry name" value="AraC_XylS_family_regulators"/>
</dbReference>
<evidence type="ECO:0000256" key="2">
    <source>
        <dbReference type="ARBA" id="ARBA00023125"/>
    </source>
</evidence>
<dbReference type="Proteomes" id="UP000325161">
    <property type="component" value="Chromosome"/>
</dbReference>
<evidence type="ECO:0000259" key="4">
    <source>
        <dbReference type="PROSITE" id="PS01124"/>
    </source>
</evidence>
<dbReference type="AlphaFoldDB" id="A0A5C0B8J3"/>
<sequence length="182" mass="19916">MDGCHRSSACSAATIAAVSLLLSDAEASLSSDSDSACRHLIRAIDLLHQAHDGLPPAGRGPGGLARWQIKRLNDYIDTHLDTRIRTEELAALLQLSPGHFSHAFKQAMGVPPLAHVARRRIQAAREMMLSTDEPLIRIAHLHGFCDQSHFTRIFRRETGIAPQAWRKIRAGHAVESGAVMHA</sequence>
<protein>
    <submittedName>
        <fullName evidence="5">Helix-turn-helix transcriptional regulator</fullName>
    </submittedName>
</protein>
<dbReference type="InterPro" id="IPR018060">
    <property type="entry name" value="HTH_AraC"/>
</dbReference>
<evidence type="ECO:0000313" key="6">
    <source>
        <dbReference type="Proteomes" id="UP000325161"/>
    </source>
</evidence>
<dbReference type="GO" id="GO:0043565">
    <property type="term" value="F:sequence-specific DNA binding"/>
    <property type="evidence" value="ECO:0007669"/>
    <property type="project" value="InterPro"/>
</dbReference>
<dbReference type="InterPro" id="IPR018062">
    <property type="entry name" value="HTH_AraC-typ_CS"/>
</dbReference>
<organism evidence="5 6">
    <name type="scientific">Pigmentiphaga aceris</name>
    <dbReference type="NCBI Taxonomy" id="1940612"/>
    <lineage>
        <taxon>Bacteria</taxon>
        <taxon>Pseudomonadati</taxon>
        <taxon>Pseudomonadota</taxon>
        <taxon>Betaproteobacteria</taxon>
        <taxon>Burkholderiales</taxon>
        <taxon>Alcaligenaceae</taxon>
        <taxon>Pigmentiphaga</taxon>
    </lineage>
</organism>
<dbReference type="Gene3D" id="1.10.10.60">
    <property type="entry name" value="Homeodomain-like"/>
    <property type="match status" value="2"/>
</dbReference>
<dbReference type="KEGG" id="pacr:FXN63_26580"/>
<dbReference type="SUPFAM" id="SSF46689">
    <property type="entry name" value="Homeodomain-like"/>
    <property type="match status" value="2"/>
</dbReference>